<feature type="compositionally biased region" description="Basic and acidic residues" evidence="1">
    <location>
        <begin position="9"/>
        <end position="23"/>
    </location>
</feature>
<organism evidence="2 3">
    <name type="scientific">Micromonospora violae</name>
    <dbReference type="NCBI Taxonomy" id="1278207"/>
    <lineage>
        <taxon>Bacteria</taxon>
        <taxon>Bacillati</taxon>
        <taxon>Actinomycetota</taxon>
        <taxon>Actinomycetes</taxon>
        <taxon>Micromonosporales</taxon>
        <taxon>Micromonosporaceae</taxon>
        <taxon>Micromonospora</taxon>
    </lineage>
</organism>
<keyword evidence="3" id="KW-1185">Reference proteome</keyword>
<evidence type="ECO:0000256" key="1">
    <source>
        <dbReference type="SAM" id="MobiDB-lite"/>
    </source>
</evidence>
<dbReference type="Proteomes" id="UP000293781">
    <property type="component" value="Unassembled WGS sequence"/>
</dbReference>
<reference evidence="2 3" key="1">
    <citation type="submission" date="2019-02" db="EMBL/GenBank/DDBJ databases">
        <title>Sequencing the genomes of 1000 actinobacteria strains.</title>
        <authorList>
            <person name="Klenk H.-P."/>
        </authorList>
    </citation>
    <scope>NUCLEOTIDE SEQUENCE [LARGE SCALE GENOMIC DNA]</scope>
    <source>
        <strain evidence="2 3">DSM 45888</strain>
    </source>
</reference>
<evidence type="ECO:0000313" key="3">
    <source>
        <dbReference type="Proteomes" id="UP000293781"/>
    </source>
</evidence>
<accession>A0A4Q7UGU3</accession>
<gene>
    <name evidence="2" type="ORF">EV382_2650</name>
</gene>
<feature type="region of interest" description="Disordered" evidence="1">
    <location>
        <begin position="1"/>
        <end position="23"/>
    </location>
</feature>
<name>A0A4Q7UGU3_9ACTN</name>
<proteinExistence type="predicted"/>
<dbReference type="EMBL" id="SHKK01000001">
    <property type="protein sequence ID" value="RZT79451.1"/>
    <property type="molecule type" value="Genomic_DNA"/>
</dbReference>
<comment type="caution">
    <text evidence="2">The sequence shown here is derived from an EMBL/GenBank/DDBJ whole genome shotgun (WGS) entry which is preliminary data.</text>
</comment>
<sequence length="110" mass="12275">MPKVGADTDLIRSAELEGSRTKVEQANAKLENALRTNWPPGEQHCSMDREVVKEMGQPIELLRVLVKAFGSLSNVDSRSVDNLQKVLRDAEDMTEKLARSVDTKNVPNRT</sequence>
<dbReference type="OrthoDB" id="3404478at2"/>
<dbReference type="RefSeq" id="WP_130401879.1">
    <property type="nucleotide sequence ID" value="NZ_SHKK01000001.1"/>
</dbReference>
<dbReference type="AlphaFoldDB" id="A0A4Q7UGU3"/>
<protein>
    <submittedName>
        <fullName evidence="2">Uncharacterized protein</fullName>
    </submittedName>
</protein>
<evidence type="ECO:0000313" key="2">
    <source>
        <dbReference type="EMBL" id="RZT79451.1"/>
    </source>
</evidence>